<feature type="domain" description="AAA+ ATPase" evidence="9">
    <location>
        <begin position="38"/>
        <end position="180"/>
    </location>
</feature>
<keyword evidence="11" id="KW-1185">Reference proteome</keyword>
<dbReference type="Proteomes" id="UP000019267">
    <property type="component" value="Chromosome"/>
</dbReference>
<dbReference type="NCBIfam" id="TIGR02397">
    <property type="entry name" value="dnaX_nterm"/>
    <property type="match status" value="1"/>
</dbReference>
<evidence type="ECO:0000256" key="3">
    <source>
        <dbReference type="ARBA" id="ARBA00022741"/>
    </source>
</evidence>
<evidence type="ECO:0000313" key="10">
    <source>
        <dbReference type="EMBL" id="AHI52348.1"/>
    </source>
</evidence>
<keyword evidence="8" id="KW-0235">DNA replication</keyword>
<dbReference type="EMBL" id="CP006681">
    <property type="protein sequence ID" value="AHI52348.1"/>
    <property type="molecule type" value="Genomic_DNA"/>
</dbReference>
<comment type="function">
    <text evidence="8">DNA polymerase III is a complex, multichain enzyme responsible for most of the replicative synthesis in bacteria. This DNA polymerase also exhibits 3' to 5' exonuclease activity.</text>
</comment>
<dbReference type="eggNOG" id="COG2812">
    <property type="taxonomic scope" value="Bacteria"/>
</dbReference>
<dbReference type="InterPro" id="IPR003593">
    <property type="entry name" value="AAA+_ATPase"/>
</dbReference>
<sequence>MENNKSLYREYRPKNLDDVAGHEGMKDILISQIRSGHYNHAMLFSGQRGTGKTSIAKILAKVINCENVQDYNPCNECTNCKEFNSNSHPDVFEMDAASNNGVDEIRNIKANVATLPALGKYKVYIIDEVHMLTNSAFNALLKTLEEPPKHIIFILATTEFSKIPQTIISRCQTYNFRKINKSSLQNRILKIVTDKNKSISQEALEEIFLLSEGSLRDALNYVEQTMLVAKSEITIDDLKKVFYISTKEDKLNIIKNVFRNNPKEIIEYFESSNNQGIDFQNTTVGILNVLKEIIEYKMTTETQFLNILDQNDLHEFDQISLNDLFTLANNISDAYSNSKNDSSSYQYILINILKTITEITTPISVFKENELVQKNEPKIFKETIEEQKTVEEVKIVEEVEIQKEILIAKEELNIENQEIKTEPVIKNDEENINSKIWNIMESENDEEKFLKLQMLMMVDELKENSKSVEFSDDQILNALINVEKETRKNYESIFLEIISSNQDNLEHLKSVICFYNIKITAANFESLIMIAEDRGLANWINQKLKNTEFRSFVFNKLQKEIAIFCIDKKRWAHIKEEYMFRKNSNTLSLNYQNINIDEFYNQIETNETSNEYLKRAREILNINIKVVD</sequence>
<dbReference type="HOGENOM" id="CLU_006229_0_3_14"/>
<keyword evidence="6 8" id="KW-0239">DNA-directed DNA polymerase</keyword>
<dbReference type="RefSeq" id="WP_025362597.1">
    <property type="nucleotide sequence ID" value="NZ_CP006681.1"/>
</dbReference>
<dbReference type="GO" id="GO:0003887">
    <property type="term" value="F:DNA-directed DNA polymerase activity"/>
    <property type="evidence" value="ECO:0007669"/>
    <property type="project" value="UniProtKB-KW"/>
</dbReference>
<dbReference type="Gene3D" id="3.40.50.300">
    <property type="entry name" value="P-loop containing nucleotide triphosphate hydrolases"/>
    <property type="match status" value="1"/>
</dbReference>
<dbReference type="CDD" id="cd00009">
    <property type="entry name" value="AAA"/>
    <property type="match status" value="1"/>
</dbReference>
<dbReference type="AlphaFoldDB" id="W6A5E4"/>
<evidence type="ECO:0000259" key="9">
    <source>
        <dbReference type="SMART" id="SM00382"/>
    </source>
</evidence>
<comment type="catalytic activity">
    <reaction evidence="7 8">
        <text>DNA(n) + a 2'-deoxyribonucleoside 5'-triphosphate = DNA(n+1) + diphosphate</text>
        <dbReference type="Rhea" id="RHEA:22508"/>
        <dbReference type="Rhea" id="RHEA-COMP:17339"/>
        <dbReference type="Rhea" id="RHEA-COMP:17340"/>
        <dbReference type="ChEBI" id="CHEBI:33019"/>
        <dbReference type="ChEBI" id="CHEBI:61560"/>
        <dbReference type="ChEBI" id="CHEBI:173112"/>
        <dbReference type="EC" id="2.7.7.7"/>
    </reaction>
</comment>
<reference evidence="10 11" key="1">
    <citation type="journal article" date="2014" name="Genome Biol. Evol.">
        <title>Molecular evolution of the substrate utilization strategies and putative virulence factors in mosquito-associated Spiroplasma species.</title>
        <authorList>
            <person name="Chang T.H."/>
            <person name="Lo W.S."/>
            <person name="Ku C."/>
            <person name="Chen L.L."/>
            <person name="Kuo C.H."/>
        </authorList>
    </citation>
    <scope>NUCLEOTIDE SEQUENCE [LARGE SCALE GENOMIC DNA]</scope>
    <source>
        <strain evidence="10">AES-1</strain>
    </source>
</reference>
<organism evidence="10 11">
    <name type="scientific">Spiroplasma culicicola AES-1</name>
    <dbReference type="NCBI Taxonomy" id="1276246"/>
    <lineage>
        <taxon>Bacteria</taxon>
        <taxon>Bacillati</taxon>
        <taxon>Mycoplasmatota</taxon>
        <taxon>Mollicutes</taxon>
        <taxon>Entomoplasmatales</taxon>
        <taxon>Spiroplasmataceae</taxon>
        <taxon>Spiroplasma</taxon>
    </lineage>
</organism>
<evidence type="ECO:0000256" key="8">
    <source>
        <dbReference type="RuleBase" id="RU364063"/>
    </source>
</evidence>
<dbReference type="EC" id="2.7.7.7" evidence="8"/>
<dbReference type="FunFam" id="3.40.50.300:FF:000014">
    <property type="entry name" value="DNA polymerase III subunit gamma/tau"/>
    <property type="match status" value="1"/>
</dbReference>
<evidence type="ECO:0000256" key="5">
    <source>
        <dbReference type="ARBA" id="ARBA00022840"/>
    </source>
</evidence>
<dbReference type="KEGG" id="scq:SCULI_v1c00070"/>
<dbReference type="PANTHER" id="PTHR11669">
    <property type="entry name" value="REPLICATION FACTOR C / DNA POLYMERASE III GAMMA-TAU SUBUNIT"/>
    <property type="match status" value="1"/>
</dbReference>
<keyword evidence="3 8" id="KW-0547">Nucleotide-binding</keyword>
<dbReference type="Pfam" id="PF13177">
    <property type="entry name" value="DNA_pol3_delta2"/>
    <property type="match status" value="1"/>
</dbReference>
<dbReference type="InterPro" id="IPR012763">
    <property type="entry name" value="DNA_pol_III_sug/sutau_N"/>
</dbReference>
<dbReference type="OrthoDB" id="9810148at2"/>
<evidence type="ECO:0000256" key="6">
    <source>
        <dbReference type="ARBA" id="ARBA00022932"/>
    </source>
</evidence>
<comment type="similarity">
    <text evidence="1 8">Belongs to the DnaX/STICHEL family.</text>
</comment>
<keyword evidence="2" id="KW-0479">Metal-binding</keyword>
<dbReference type="GO" id="GO:0046872">
    <property type="term" value="F:metal ion binding"/>
    <property type="evidence" value="ECO:0007669"/>
    <property type="project" value="UniProtKB-KW"/>
</dbReference>
<keyword evidence="4" id="KW-0862">Zinc</keyword>
<evidence type="ECO:0000256" key="2">
    <source>
        <dbReference type="ARBA" id="ARBA00022723"/>
    </source>
</evidence>
<dbReference type="SMART" id="SM00382">
    <property type="entry name" value="AAA"/>
    <property type="match status" value="1"/>
</dbReference>
<accession>W6A5E4</accession>
<protein>
    <recommendedName>
        <fullName evidence="8">DNA polymerase III subunit gamma/tau</fullName>
        <ecNumber evidence="8">2.7.7.7</ecNumber>
    </recommendedName>
</protein>
<dbReference type="GO" id="GO:0009360">
    <property type="term" value="C:DNA polymerase III complex"/>
    <property type="evidence" value="ECO:0007669"/>
    <property type="project" value="InterPro"/>
</dbReference>
<dbReference type="STRING" id="1276246.SCULI_v1c00070"/>
<evidence type="ECO:0000313" key="11">
    <source>
        <dbReference type="Proteomes" id="UP000019267"/>
    </source>
</evidence>
<dbReference type="SUPFAM" id="SSF52540">
    <property type="entry name" value="P-loop containing nucleoside triphosphate hydrolases"/>
    <property type="match status" value="1"/>
</dbReference>
<dbReference type="PATRIC" id="fig|1276246.3.peg.7"/>
<comment type="subunit">
    <text evidence="8">DNA polymerase III contains a core (composed of alpha, epsilon and theta chains) that associates with a tau subunit. This core dimerizes to form the POLIII' complex. PolIII' associates with the gamma complex (composed of gamma, delta, delta', psi and chi chains) and with the beta chain to form the complete DNA polymerase III complex.</text>
</comment>
<keyword evidence="8" id="KW-0548">Nucleotidyltransferase</keyword>
<dbReference type="Gene3D" id="1.10.8.60">
    <property type="match status" value="1"/>
</dbReference>
<gene>
    <name evidence="8 10" type="primary">dnaX</name>
    <name evidence="10" type="ORF">SCULI_v1c00070</name>
</gene>
<evidence type="ECO:0000256" key="4">
    <source>
        <dbReference type="ARBA" id="ARBA00022833"/>
    </source>
</evidence>
<proteinExistence type="inferred from homology"/>
<dbReference type="GO" id="GO:0005524">
    <property type="term" value="F:ATP binding"/>
    <property type="evidence" value="ECO:0007669"/>
    <property type="project" value="UniProtKB-KW"/>
</dbReference>
<evidence type="ECO:0000256" key="7">
    <source>
        <dbReference type="ARBA" id="ARBA00049244"/>
    </source>
</evidence>
<keyword evidence="8" id="KW-0808">Transferase</keyword>
<dbReference type="InterPro" id="IPR050238">
    <property type="entry name" value="DNA_Rep/Repair_Clamp_Loader"/>
</dbReference>
<keyword evidence="5 8" id="KW-0067">ATP-binding</keyword>
<evidence type="ECO:0000256" key="1">
    <source>
        <dbReference type="ARBA" id="ARBA00006360"/>
    </source>
</evidence>
<dbReference type="PANTHER" id="PTHR11669:SF0">
    <property type="entry name" value="PROTEIN STICHEL-LIKE 2"/>
    <property type="match status" value="1"/>
</dbReference>
<name>W6A5E4_9MOLU</name>
<dbReference type="InterPro" id="IPR027417">
    <property type="entry name" value="P-loop_NTPase"/>
</dbReference>
<dbReference type="GO" id="GO:0006261">
    <property type="term" value="P:DNA-templated DNA replication"/>
    <property type="evidence" value="ECO:0007669"/>
    <property type="project" value="TreeGrafter"/>
</dbReference>